<feature type="domain" description="Glycosyltransferase subfamily 4-like N-terminal" evidence="2">
    <location>
        <begin position="24"/>
        <end position="202"/>
    </location>
</feature>
<dbReference type="Proteomes" id="UP001156218">
    <property type="component" value="Chromosome"/>
</dbReference>
<proteinExistence type="predicted"/>
<dbReference type="GO" id="GO:0016757">
    <property type="term" value="F:glycosyltransferase activity"/>
    <property type="evidence" value="ECO:0007669"/>
    <property type="project" value="UniProtKB-ARBA"/>
</dbReference>
<dbReference type="EMBL" id="CP083680">
    <property type="protein sequence ID" value="UYU67036.1"/>
    <property type="molecule type" value="Genomic_DNA"/>
</dbReference>
<name>A0ABD7U493_BACT4</name>
<keyword evidence="1" id="KW-0472">Membrane</keyword>
<dbReference type="AlphaFoldDB" id="A0ABD7U493"/>
<dbReference type="Pfam" id="PF13579">
    <property type="entry name" value="Glyco_trans_4_4"/>
    <property type="match status" value="1"/>
</dbReference>
<dbReference type="Gene3D" id="3.40.50.2000">
    <property type="entry name" value="Glycogen Phosphorylase B"/>
    <property type="match status" value="2"/>
</dbReference>
<dbReference type="RefSeq" id="WP_117977537.1">
    <property type="nucleotide sequence ID" value="NZ_CAXUFE010000005.1"/>
</dbReference>
<sequence>MRDKKTILFVCQYFYPEVFRGNDIAFHWAEHGHDVHVVTGIPNYPDGVFHKSYGFFKRRHEVVNGVCVTRLPIFPRGNSKVMLMLNYFSYYIVAWVYILFHAIVHKYDFVFVQQLSPVMMSAPGVLYKKLRKVPLYTWVLDLWPESLSAAGGINNKYILGGFKRFVKSEYKHSDKILTSSKSFDQSIMEYGEYRDKIVYFPQWSDGSSVSSGNGIIKDNMNLTNILKQKGIDEAKVFDKDSFKVMFAGAVGEAHGMECNLQAALLTKKRKDIKWVIVGDGRKLPWVQQFVKENGLEDTVYTLGRFSSETMPLFFETADVMLVSLTDSILFNLYAPAKISSYMASGKPIISCLNGEGAEVVKTAECGWHVPAGDAEKLAALVLYLADVDKAILVSKGQNGLRFYKENFQKEKCLWKLDEIVGLK</sequence>
<dbReference type="InterPro" id="IPR028098">
    <property type="entry name" value="Glyco_trans_4-like_N"/>
</dbReference>
<gene>
    <name evidence="3" type="ORF">KQP68_01785</name>
</gene>
<dbReference type="SUPFAM" id="SSF53756">
    <property type="entry name" value="UDP-Glycosyltransferase/glycogen phosphorylase"/>
    <property type="match status" value="1"/>
</dbReference>
<reference evidence="3 4" key="1">
    <citation type="submission" date="2021-06" db="EMBL/GenBank/DDBJ databases">
        <title>Interrogation of the integrated mobile genetic elements in gut-associated Bacteroides with a consensus prediction approach.</title>
        <authorList>
            <person name="Campbell D.E."/>
            <person name="Leigh J.R."/>
            <person name="Kim T."/>
            <person name="England W."/>
            <person name="Whitaker R.J."/>
            <person name="Degnan P.H."/>
        </authorList>
    </citation>
    <scope>NUCLEOTIDE SEQUENCE [LARGE SCALE GENOMIC DNA]</scope>
    <source>
        <strain evidence="3 4">WAL8669</strain>
    </source>
</reference>
<evidence type="ECO:0000259" key="2">
    <source>
        <dbReference type="Pfam" id="PF13579"/>
    </source>
</evidence>
<evidence type="ECO:0000313" key="4">
    <source>
        <dbReference type="Proteomes" id="UP001156218"/>
    </source>
</evidence>
<accession>A0ABD7U493</accession>
<evidence type="ECO:0000256" key="1">
    <source>
        <dbReference type="SAM" id="Phobius"/>
    </source>
</evidence>
<keyword evidence="1" id="KW-1133">Transmembrane helix</keyword>
<dbReference type="PANTHER" id="PTHR12526">
    <property type="entry name" value="GLYCOSYLTRANSFERASE"/>
    <property type="match status" value="1"/>
</dbReference>
<organism evidence="3 4">
    <name type="scientific">Bacteroides thetaiotaomicron</name>
    <dbReference type="NCBI Taxonomy" id="818"/>
    <lineage>
        <taxon>Bacteria</taxon>
        <taxon>Pseudomonadati</taxon>
        <taxon>Bacteroidota</taxon>
        <taxon>Bacteroidia</taxon>
        <taxon>Bacteroidales</taxon>
        <taxon>Bacteroidaceae</taxon>
        <taxon>Bacteroides</taxon>
    </lineage>
</organism>
<dbReference type="CDD" id="cd03794">
    <property type="entry name" value="GT4_WbuB-like"/>
    <property type="match status" value="1"/>
</dbReference>
<keyword evidence="1" id="KW-0812">Transmembrane</keyword>
<evidence type="ECO:0000313" key="3">
    <source>
        <dbReference type="EMBL" id="UYU67036.1"/>
    </source>
</evidence>
<protein>
    <submittedName>
        <fullName evidence="3">Glycosyltransferase family 4 protein</fullName>
    </submittedName>
</protein>
<dbReference type="Pfam" id="PF13692">
    <property type="entry name" value="Glyco_trans_1_4"/>
    <property type="match status" value="1"/>
</dbReference>
<feature type="transmembrane region" description="Helical" evidence="1">
    <location>
        <begin position="83"/>
        <end position="103"/>
    </location>
</feature>